<dbReference type="Proteomes" id="UP000182360">
    <property type="component" value="Unassembled WGS sequence"/>
</dbReference>
<evidence type="ECO:0000313" key="1">
    <source>
        <dbReference type="EMBL" id="SEP79544.1"/>
    </source>
</evidence>
<proteinExistence type="predicted"/>
<organism evidence="1 2">
    <name type="scientific">Treponema bryantii</name>
    <dbReference type="NCBI Taxonomy" id="163"/>
    <lineage>
        <taxon>Bacteria</taxon>
        <taxon>Pseudomonadati</taxon>
        <taxon>Spirochaetota</taxon>
        <taxon>Spirochaetia</taxon>
        <taxon>Spirochaetales</taxon>
        <taxon>Treponemataceae</taxon>
        <taxon>Treponema</taxon>
    </lineage>
</organism>
<evidence type="ECO:0000313" key="2">
    <source>
        <dbReference type="Proteomes" id="UP000182360"/>
    </source>
</evidence>
<accession>A0A1H9ARX8</accession>
<sequence length="124" mass="14082">MYTKKQIADALVKFIHNDLINDIDDKHSKFSLCMAKKALRENQDILDYFLESPVVSSVIKEQDGMYDIDVFAKTLKNVLNEYDSYSITIPKIPMFAPKDCVIKITSADVDKIISYLSNEPVSVA</sequence>
<keyword evidence="2" id="KW-1185">Reference proteome</keyword>
<reference evidence="1 2" key="1">
    <citation type="submission" date="2016-10" db="EMBL/GenBank/DDBJ databases">
        <authorList>
            <person name="de Groot N.N."/>
        </authorList>
    </citation>
    <scope>NUCLEOTIDE SEQUENCE [LARGE SCALE GENOMIC DNA]</scope>
    <source>
        <strain evidence="1 2">B25</strain>
    </source>
</reference>
<dbReference type="RefSeq" id="WP_074640474.1">
    <property type="nucleotide sequence ID" value="NZ_FOFU01000001.1"/>
</dbReference>
<name>A0A1H9ARX8_9SPIR</name>
<protein>
    <submittedName>
        <fullName evidence="1">Uncharacterized protein</fullName>
    </submittedName>
</protein>
<gene>
    <name evidence="1" type="ORF">SAMN04487977_101449</name>
</gene>
<dbReference type="EMBL" id="FOFU01000001">
    <property type="protein sequence ID" value="SEP79544.1"/>
    <property type="molecule type" value="Genomic_DNA"/>
</dbReference>
<dbReference type="AlphaFoldDB" id="A0A1H9ARX8"/>